<sequence length="137" mass="14885">MDLSVVPDLTMRGQDDPHDRAIAVRPPTVGQLAARVRELAGRPDEWWRLVAFDTVRPRDVPLDDTAWLTMWPPGHVGTVHGGVSTLVAGELAVVTITERGVTERPLRANRIRVHGGPQALTNPGPAFAVSLHAAARR</sequence>
<comment type="caution">
    <text evidence="1">The sequence shown here is derived from an EMBL/GenBank/DDBJ whole genome shotgun (WGS) entry which is preliminary data.</text>
</comment>
<gene>
    <name evidence="1" type="ORF">SM436_21030</name>
</gene>
<protein>
    <submittedName>
        <fullName evidence="1">Cysteine dioxygenase</fullName>
    </submittedName>
</protein>
<evidence type="ECO:0000313" key="1">
    <source>
        <dbReference type="EMBL" id="MFA1556180.1"/>
    </source>
</evidence>
<name>A0ABV4QZV4_9ACTN</name>
<keyword evidence="1" id="KW-0223">Dioxygenase</keyword>
<evidence type="ECO:0000313" key="2">
    <source>
        <dbReference type="Proteomes" id="UP001569904"/>
    </source>
</evidence>
<dbReference type="RefSeq" id="WP_371942890.1">
    <property type="nucleotide sequence ID" value="NZ_JAXCEH010000014.1"/>
</dbReference>
<dbReference type="SUPFAM" id="SSF51182">
    <property type="entry name" value="RmlC-like cupins"/>
    <property type="match status" value="1"/>
</dbReference>
<keyword evidence="1" id="KW-0560">Oxidoreductase</keyword>
<keyword evidence="2" id="KW-1185">Reference proteome</keyword>
<dbReference type="EMBL" id="JAXCEH010000014">
    <property type="protein sequence ID" value="MFA1556180.1"/>
    <property type="molecule type" value="Genomic_DNA"/>
</dbReference>
<dbReference type="Proteomes" id="UP001569904">
    <property type="component" value="Unassembled WGS sequence"/>
</dbReference>
<accession>A0ABV4QZV4</accession>
<dbReference type="InterPro" id="IPR011051">
    <property type="entry name" value="RmlC_Cupin_sf"/>
</dbReference>
<dbReference type="GO" id="GO:0051213">
    <property type="term" value="F:dioxygenase activity"/>
    <property type="evidence" value="ECO:0007669"/>
    <property type="project" value="UniProtKB-KW"/>
</dbReference>
<organism evidence="1 2">
    <name type="scientific">Actinomadura chokoriensis</name>
    <dbReference type="NCBI Taxonomy" id="454156"/>
    <lineage>
        <taxon>Bacteria</taxon>
        <taxon>Bacillati</taxon>
        <taxon>Actinomycetota</taxon>
        <taxon>Actinomycetes</taxon>
        <taxon>Streptosporangiales</taxon>
        <taxon>Thermomonosporaceae</taxon>
        <taxon>Actinomadura</taxon>
    </lineage>
</organism>
<proteinExistence type="predicted"/>
<reference evidence="1 2" key="1">
    <citation type="submission" date="2023-11" db="EMBL/GenBank/DDBJ databases">
        <title>Actinomadura monticuli sp. nov., isolated from volcanic ash.</title>
        <authorList>
            <person name="Lee S.D."/>
            <person name="Yang H."/>
            <person name="Kim I.S."/>
        </authorList>
    </citation>
    <scope>NUCLEOTIDE SEQUENCE [LARGE SCALE GENOMIC DNA]</scope>
    <source>
        <strain evidence="1 2">DSM 45346</strain>
    </source>
</reference>